<feature type="compositionally biased region" description="Low complexity" evidence="5">
    <location>
        <begin position="23"/>
        <end position="40"/>
    </location>
</feature>
<evidence type="ECO:0000256" key="4">
    <source>
        <dbReference type="ARBA" id="ARBA00023242"/>
    </source>
</evidence>
<name>A0A0E0A098_9ORYZ</name>
<dbReference type="Gene3D" id="1.10.10.60">
    <property type="entry name" value="Homeodomain-like"/>
    <property type="match status" value="3"/>
</dbReference>
<dbReference type="STRING" id="40148.A0A0E0A098"/>
<feature type="domain" description="Myb-like" evidence="6">
    <location>
        <begin position="102"/>
        <end position="135"/>
    </location>
</feature>
<dbReference type="AlphaFoldDB" id="A0A0E0A098"/>
<dbReference type="Pfam" id="PF13921">
    <property type="entry name" value="Myb_DNA-bind_6"/>
    <property type="match status" value="1"/>
</dbReference>
<feature type="region of interest" description="Disordered" evidence="5">
    <location>
        <begin position="1"/>
        <end position="60"/>
    </location>
</feature>
<dbReference type="Pfam" id="PF00249">
    <property type="entry name" value="Myb_DNA-binding"/>
    <property type="match status" value="1"/>
</dbReference>
<dbReference type="InterPro" id="IPR017930">
    <property type="entry name" value="Myb_dom"/>
</dbReference>
<evidence type="ECO:0000259" key="7">
    <source>
        <dbReference type="PROSITE" id="PS51294"/>
    </source>
</evidence>
<dbReference type="Proteomes" id="UP000026961">
    <property type="component" value="Chromosome 5"/>
</dbReference>
<dbReference type="CDD" id="cd00167">
    <property type="entry name" value="SANT"/>
    <property type="match status" value="2"/>
</dbReference>
<dbReference type="PROSITE" id="PS50090">
    <property type="entry name" value="MYB_LIKE"/>
    <property type="match status" value="3"/>
</dbReference>
<dbReference type="GO" id="GO:0000978">
    <property type="term" value="F:RNA polymerase II cis-regulatory region sequence-specific DNA binding"/>
    <property type="evidence" value="ECO:0007669"/>
    <property type="project" value="TreeGrafter"/>
</dbReference>
<reference evidence="8" key="2">
    <citation type="submission" date="2018-05" db="EMBL/GenBank/DDBJ databases">
        <title>OgluRS3 (Oryza glumaepatula Reference Sequence Version 3).</title>
        <authorList>
            <person name="Zhang J."/>
            <person name="Kudrna D."/>
            <person name="Lee S."/>
            <person name="Talag J."/>
            <person name="Welchert J."/>
            <person name="Wing R.A."/>
        </authorList>
    </citation>
    <scope>NUCLEOTIDE SEQUENCE [LARGE SCALE GENOMIC DNA]</scope>
</reference>
<dbReference type="PANTHER" id="PTHR45614:SF61">
    <property type="entry name" value="OS05G0459000 PROTEIN"/>
    <property type="match status" value="1"/>
</dbReference>
<dbReference type="Gramene" id="OGLUM05G20280.1">
    <property type="protein sequence ID" value="OGLUM05G20280.1"/>
    <property type="gene ID" value="OGLUM05G20280"/>
</dbReference>
<dbReference type="eggNOG" id="KOG0048">
    <property type="taxonomic scope" value="Eukaryota"/>
</dbReference>
<keyword evidence="3" id="KW-0804">Transcription</keyword>
<keyword evidence="4" id="KW-0539">Nucleus</keyword>
<organism evidence="8">
    <name type="scientific">Oryza glumipatula</name>
    <dbReference type="NCBI Taxonomy" id="40148"/>
    <lineage>
        <taxon>Eukaryota</taxon>
        <taxon>Viridiplantae</taxon>
        <taxon>Streptophyta</taxon>
        <taxon>Embryophyta</taxon>
        <taxon>Tracheophyta</taxon>
        <taxon>Spermatophyta</taxon>
        <taxon>Magnoliopsida</taxon>
        <taxon>Liliopsida</taxon>
        <taxon>Poales</taxon>
        <taxon>Poaceae</taxon>
        <taxon>BOP clade</taxon>
        <taxon>Oryzoideae</taxon>
        <taxon>Oryzeae</taxon>
        <taxon>Oryzinae</taxon>
        <taxon>Oryza</taxon>
    </lineage>
</organism>
<dbReference type="SMART" id="SM00717">
    <property type="entry name" value="SANT"/>
    <property type="match status" value="3"/>
</dbReference>
<evidence type="ECO:0000259" key="6">
    <source>
        <dbReference type="PROSITE" id="PS50090"/>
    </source>
</evidence>
<dbReference type="GO" id="GO:0005634">
    <property type="term" value="C:nucleus"/>
    <property type="evidence" value="ECO:0007669"/>
    <property type="project" value="TreeGrafter"/>
</dbReference>
<keyword evidence="2" id="KW-0238">DNA-binding</keyword>
<feature type="domain" description="HTH myb-type" evidence="7">
    <location>
        <begin position="141"/>
        <end position="195"/>
    </location>
</feature>
<dbReference type="SUPFAM" id="SSF46689">
    <property type="entry name" value="Homeodomain-like"/>
    <property type="match status" value="2"/>
</dbReference>
<dbReference type="EnsemblPlants" id="OGLUM05G20280.1">
    <property type="protein sequence ID" value="OGLUM05G20280.1"/>
    <property type="gene ID" value="OGLUM05G20280"/>
</dbReference>
<evidence type="ECO:0000256" key="5">
    <source>
        <dbReference type="SAM" id="MobiDB-lite"/>
    </source>
</evidence>
<feature type="domain" description="Myb-like" evidence="6">
    <location>
        <begin position="50"/>
        <end position="101"/>
    </location>
</feature>
<evidence type="ECO:0000256" key="1">
    <source>
        <dbReference type="ARBA" id="ARBA00023015"/>
    </source>
</evidence>
<reference evidence="8" key="1">
    <citation type="submission" date="2015-04" db="UniProtKB">
        <authorList>
            <consortium name="EnsemblPlants"/>
        </authorList>
    </citation>
    <scope>IDENTIFICATION</scope>
</reference>
<evidence type="ECO:0000313" key="8">
    <source>
        <dbReference type="EnsemblPlants" id="OGLUM05G20280.1"/>
    </source>
</evidence>
<sequence>MPAVKVEEEEEERNPVASSPSVSEGSAHAAALASPTAADSIFGRRRKSGPVRRAKGGWTPEEDEKLRKAVDIYNGKNWKKIAESFSDRTEVQCLHRWQKVLDPELIKGPWTQEEDDVIINMVKKHGPKKWSVIARWHNHLDPQIRKEAWTVEEERVLARAHCMYGNKWAEIAKLLPGRTDNSIKNHWNSSLRKKIDDYNTRDILPVHPPVVGDGLKQLPKRPPADNHFDLNKEPIICSRDRLGVVHSDPTSHQRASNLKDFKGCADYLSLGQPVTSCEASAADDSAFDLATQGMRMDSVHDKGTGNNFVCGKVQGINFLGDKGLKINQISDKMGCSRQAKREGEAAINGGGSSLQSEAHSVGSLCYQIPKMEDIAPAQSPVFTANYVPEHSRNVMHSPNGYTTPPTHGKGSDQLSVESILRSAAEKFHETASDVLKWERRPDASKFNVVTLPKGK</sequence>
<dbReference type="GO" id="GO:0000981">
    <property type="term" value="F:DNA-binding transcription factor activity, RNA polymerase II-specific"/>
    <property type="evidence" value="ECO:0007669"/>
    <property type="project" value="TreeGrafter"/>
</dbReference>
<dbReference type="InterPro" id="IPR009057">
    <property type="entry name" value="Homeodomain-like_sf"/>
</dbReference>
<evidence type="ECO:0000256" key="3">
    <source>
        <dbReference type="ARBA" id="ARBA00023163"/>
    </source>
</evidence>
<dbReference type="InterPro" id="IPR001005">
    <property type="entry name" value="SANT/Myb"/>
</dbReference>
<keyword evidence="1" id="KW-0805">Transcription regulation</keyword>
<keyword evidence="9" id="KW-1185">Reference proteome</keyword>
<proteinExistence type="predicted"/>
<dbReference type="PANTHER" id="PTHR45614">
    <property type="entry name" value="MYB PROTEIN-RELATED"/>
    <property type="match status" value="1"/>
</dbReference>
<protein>
    <submittedName>
        <fullName evidence="8">Uncharacterized protein</fullName>
    </submittedName>
</protein>
<accession>A0A0E0A098</accession>
<evidence type="ECO:0000313" key="9">
    <source>
        <dbReference type="Proteomes" id="UP000026961"/>
    </source>
</evidence>
<feature type="domain" description="HTH myb-type" evidence="7">
    <location>
        <begin position="107"/>
        <end position="135"/>
    </location>
</feature>
<dbReference type="InterPro" id="IPR050560">
    <property type="entry name" value="MYB_TF"/>
</dbReference>
<feature type="domain" description="HTH myb-type" evidence="7">
    <location>
        <begin position="55"/>
        <end position="105"/>
    </location>
</feature>
<feature type="domain" description="Myb-like" evidence="6">
    <location>
        <begin position="141"/>
        <end position="191"/>
    </location>
</feature>
<evidence type="ECO:0000256" key="2">
    <source>
        <dbReference type="ARBA" id="ARBA00023125"/>
    </source>
</evidence>
<dbReference type="FunFam" id="1.10.10.60:FF:000016">
    <property type="entry name" value="Transcriptional activator Myb isoform A"/>
    <property type="match status" value="1"/>
</dbReference>
<feature type="compositionally biased region" description="Basic residues" evidence="5">
    <location>
        <begin position="43"/>
        <end position="55"/>
    </location>
</feature>
<dbReference type="PROSITE" id="PS51294">
    <property type="entry name" value="HTH_MYB"/>
    <property type="match status" value="3"/>
</dbReference>